<reference evidence="2 3" key="1">
    <citation type="journal article" date="2014" name="Nature">
        <title>The genome of the recently domesticated crop plant sugar beet (Beta vulgaris).</title>
        <authorList>
            <person name="Dohm J.C."/>
            <person name="Minoche A.E."/>
            <person name="Holtgrawe D."/>
            <person name="Capella-Gutierrez S."/>
            <person name="Zakrzewski F."/>
            <person name="Tafer H."/>
            <person name="Rupp O."/>
            <person name="Sorensen T.R."/>
            <person name="Stracke R."/>
            <person name="Reinhardt R."/>
            <person name="Goesmann A."/>
            <person name="Kraft T."/>
            <person name="Schulz B."/>
            <person name="Stadler P.F."/>
            <person name="Schmidt T."/>
            <person name="Gabaldon T."/>
            <person name="Lehrach H."/>
            <person name="Weisshaar B."/>
            <person name="Himmelbauer H."/>
        </authorList>
    </citation>
    <scope>NUCLEOTIDE SEQUENCE [LARGE SCALE GENOMIC DNA]</scope>
    <source>
        <tissue evidence="2">Taproot</tissue>
    </source>
</reference>
<proteinExistence type="predicted"/>
<evidence type="ECO:0000259" key="1">
    <source>
        <dbReference type="Pfam" id="PF20241"/>
    </source>
</evidence>
<dbReference type="OMA" id="ERHARIC"/>
<dbReference type="OrthoDB" id="1602268at2759"/>
<dbReference type="InterPro" id="IPR046533">
    <property type="entry name" value="DUF6598"/>
</dbReference>
<dbReference type="AlphaFoldDB" id="A0A0J8EMI7"/>
<feature type="domain" description="DUF6598" evidence="1">
    <location>
        <begin position="298"/>
        <end position="524"/>
    </location>
</feature>
<evidence type="ECO:0000313" key="2">
    <source>
        <dbReference type="EMBL" id="KMT04201.1"/>
    </source>
</evidence>
<dbReference type="Proteomes" id="UP000035740">
    <property type="component" value="Chromosome 8"/>
</dbReference>
<keyword evidence="3" id="KW-1185">Reference proteome</keyword>
<dbReference type="KEGG" id="bvg:104900885"/>
<dbReference type="PANTHER" id="PTHR33065">
    <property type="entry name" value="OS07G0486400 PROTEIN"/>
    <property type="match status" value="1"/>
</dbReference>
<accession>A0A0J8EMI7</accession>
<evidence type="ECO:0000313" key="3">
    <source>
        <dbReference type="Proteomes" id="UP000035740"/>
    </source>
</evidence>
<dbReference type="Gramene" id="KMT04201">
    <property type="protein sequence ID" value="KMT04201"/>
    <property type="gene ID" value="BVRB_8g184960"/>
</dbReference>
<name>A0A0J8EMI7_BETVV</name>
<gene>
    <name evidence="2" type="ORF">BVRB_8g184960</name>
</gene>
<dbReference type="EMBL" id="KQ090157">
    <property type="protein sequence ID" value="KMT04201.1"/>
    <property type="molecule type" value="Genomic_DNA"/>
</dbReference>
<protein>
    <recommendedName>
        <fullName evidence="1">DUF6598 domain-containing protein</fullName>
    </recommendedName>
</protein>
<feature type="domain" description="DUF6598" evidence="1">
    <location>
        <begin position="7"/>
        <end position="230"/>
    </location>
</feature>
<dbReference type="PANTHER" id="PTHR33065:SF88">
    <property type="entry name" value="OS11G0104220 PROTEIN"/>
    <property type="match status" value="1"/>
</dbReference>
<sequence>MARPLIDVFSITIFPESLSCAIHGSISAYDKLDPDFETYELYEHDAEHADLISENGQALLVTDLDTVLLMQKPVITFFLKDRDKDDALIASGVVELDDATSNDYEEIKHLEVKGSCGHATVNYVALSCAVVADISVLLLERLGSNFVRGQVDSDTGSIPVFGSIVVHYGKTFGRTEHLSITLLNTSSNQSTPIIFESEKAYMELTRNLVAVPIYSSLIVKTIFTETNSNQTFINESAEVWPASAERAWSKLGYANRRCCAIDYERHARICLKWLEPFRLQPSAHKLRDSVHDCQGDILLEVFSVSIGRENDNDLSVAGTITIDLVDDDIVIFKRDKNDPERLLDGRKLLSIVNPYKPIEFMSECINVNMRIELTDVNRGLLTVDGDAYFYTIYLLEEYVQQEFDRLLCSAVEGEGGYCAIHYAVFKSAIRMKVNVYLLCKGVDVPEYHGRIVAWSDMFDYTREYDRKYYRRILFDKPDDDKDSLWNVASKKMKTDQIFSDKPKTKVKLSSSYVVVPVNCALHIDLDLSVSSHRRGDPASAQRLQDTLKFKVGGKSSIKIGEDFDLFIKVS</sequence>
<dbReference type="Pfam" id="PF20241">
    <property type="entry name" value="DUF6598"/>
    <property type="match status" value="2"/>
</dbReference>
<organism evidence="2 3">
    <name type="scientific">Beta vulgaris subsp. vulgaris</name>
    <name type="common">Beet</name>
    <dbReference type="NCBI Taxonomy" id="3555"/>
    <lineage>
        <taxon>Eukaryota</taxon>
        <taxon>Viridiplantae</taxon>
        <taxon>Streptophyta</taxon>
        <taxon>Embryophyta</taxon>
        <taxon>Tracheophyta</taxon>
        <taxon>Spermatophyta</taxon>
        <taxon>Magnoliopsida</taxon>
        <taxon>eudicotyledons</taxon>
        <taxon>Gunneridae</taxon>
        <taxon>Pentapetalae</taxon>
        <taxon>Caryophyllales</taxon>
        <taxon>Chenopodiaceae</taxon>
        <taxon>Betoideae</taxon>
        <taxon>Beta</taxon>
    </lineage>
</organism>